<evidence type="ECO:0000313" key="2">
    <source>
        <dbReference type="EMBL" id="GAA1671077.1"/>
    </source>
</evidence>
<dbReference type="RefSeq" id="WP_344052981.1">
    <property type="nucleotide sequence ID" value="NZ_BAAAPK010000001.1"/>
</dbReference>
<keyword evidence="3" id="KW-1185">Reference proteome</keyword>
<dbReference type="Proteomes" id="UP001500596">
    <property type="component" value="Unassembled WGS sequence"/>
</dbReference>
<dbReference type="PANTHER" id="PTHR39339:SF1">
    <property type="entry name" value="CHAD DOMAIN-CONTAINING PROTEIN"/>
    <property type="match status" value="1"/>
</dbReference>
<dbReference type="EMBL" id="BAAAPK010000001">
    <property type="protein sequence ID" value="GAA1671077.1"/>
    <property type="molecule type" value="Genomic_DNA"/>
</dbReference>
<gene>
    <name evidence="2" type="ORF">GCM10009807_13960</name>
</gene>
<protein>
    <recommendedName>
        <fullName evidence="1">CHAD domain-containing protein</fullName>
    </recommendedName>
</protein>
<reference evidence="3" key="1">
    <citation type="journal article" date="2019" name="Int. J. Syst. Evol. Microbiol.">
        <title>The Global Catalogue of Microorganisms (GCM) 10K type strain sequencing project: providing services to taxonomists for standard genome sequencing and annotation.</title>
        <authorList>
            <consortium name="The Broad Institute Genomics Platform"/>
            <consortium name="The Broad Institute Genome Sequencing Center for Infectious Disease"/>
            <person name="Wu L."/>
            <person name="Ma J."/>
        </authorList>
    </citation>
    <scope>NUCLEOTIDE SEQUENCE [LARGE SCALE GENOMIC DNA]</scope>
    <source>
        <strain evidence="3">JCM 15575</strain>
    </source>
</reference>
<evidence type="ECO:0000313" key="3">
    <source>
        <dbReference type="Proteomes" id="UP001500596"/>
    </source>
</evidence>
<proteinExistence type="predicted"/>
<evidence type="ECO:0000259" key="1">
    <source>
        <dbReference type="PROSITE" id="PS51708"/>
    </source>
</evidence>
<dbReference type="PANTHER" id="PTHR39339">
    <property type="entry name" value="SLR1444 PROTEIN"/>
    <property type="match status" value="1"/>
</dbReference>
<dbReference type="Pfam" id="PF05235">
    <property type="entry name" value="CHAD"/>
    <property type="match status" value="1"/>
</dbReference>
<sequence>MTPSTDTEGTLGALVQDYVAVQCRVILESRLRLEQRDEDAVHPARVAIRRLRATLHTFAAVYRRVDREAFAQELAWLGQLLGEVRDLQVLAERFAADERVPAVVDDVLATVFARRRRDAWAAAVTGTTSARGVAVFAVVQRWLSDPPARRAAGRDADAAHALVDEAQAEASRRLRRARKARTDTRVHAARKAVKRHRYAVELARPVLGAGVQTTIAEREALQDALGAHQDAVVAAAFLRSIDTAAMDPHTVEAVRALVRRMEHTAADLDGIWAQLD</sequence>
<dbReference type="Gene3D" id="1.40.20.10">
    <property type="entry name" value="CHAD domain"/>
    <property type="match status" value="1"/>
</dbReference>
<organism evidence="2 3">
    <name type="scientific">Microbacterium lacus</name>
    <dbReference type="NCBI Taxonomy" id="415217"/>
    <lineage>
        <taxon>Bacteria</taxon>
        <taxon>Bacillati</taxon>
        <taxon>Actinomycetota</taxon>
        <taxon>Actinomycetes</taxon>
        <taxon>Micrococcales</taxon>
        <taxon>Microbacteriaceae</taxon>
        <taxon>Microbacterium</taxon>
    </lineage>
</organism>
<name>A0ABP4SF15_9MICO</name>
<feature type="domain" description="CHAD" evidence="1">
    <location>
        <begin position="8"/>
        <end position="276"/>
    </location>
</feature>
<dbReference type="InterPro" id="IPR007899">
    <property type="entry name" value="CHAD_dom"/>
</dbReference>
<accession>A0ABP4SF15</accession>
<dbReference type="SMART" id="SM00880">
    <property type="entry name" value="CHAD"/>
    <property type="match status" value="1"/>
</dbReference>
<comment type="caution">
    <text evidence="2">The sequence shown here is derived from an EMBL/GenBank/DDBJ whole genome shotgun (WGS) entry which is preliminary data.</text>
</comment>
<dbReference type="InterPro" id="IPR038186">
    <property type="entry name" value="CHAD_dom_sf"/>
</dbReference>
<dbReference type="PROSITE" id="PS51708">
    <property type="entry name" value="CHAD"/>
    <property type="match status" value="1"/>
</dbReference>